<dbReference type="Pfam" id="PF08388">
    <property type="entry name" value="GIIM"/>
    <property type="match status" value="1"/>
</dbReference>
<feature type="domain" description="Reverse transcriptase" evidence="1">
    <location>
        <begin position="89"/>
        <end position="364"/>
    </location>
</feature>
<reference evidence="2" key="1">
    <citation type="journal article" date="2014" name="BMC Genomics">
        <title>Organellar genomes of the four-toothed moss, Tetraphis pellucida.</title>
        <authorList>
            <person name="Bell N.E."/>
            <person name="Boore J.L."/>
            <person name="Mishler B.D."/>
            <person name="Hyvonen J."/>
        </authorList>
    </citation>
    <scope>NUCLEOTIDE SEQUENCE</scope>
</reference>
<dbReference type="PANTHER" id="PTHR34047:SF8">
    <property type="entry name" value="PROTEIN YKFC"/>
    <property type="match status" value="1"/>
</dbReference>
<sequence length="630" mass="73127">MNEGRWPMLGKKFLAIHQLVENQQKILSLLAASLGLGNPLLRDCMLEICTQLTSRIIAVDNLYYTSGSRIPGVDGEILEASSRIGLVRRISWINLKNYRSLPVRHVSIFEPKGGERLLGIPTIFDRTVQHLFKLAIEPVTEPFADKYSFGYRRGKCAHMAVGEIASILDTRRERARKVRNEKREQDSKYFVSKWVIDADIKAFFGRIFHRWILNNFPMPSSTGIVLEEWLKSPIEYQGELEVSALGFPRGDVISPLIANFALDGLENRVTSGHRTTMTDSERTEWMERKGHRSLFHQTRKTKSVRLIRYVDDFVIITNNEKLVERFFKKAKSFLAERGLQLSSEKTRIFPWKIGERLNFIGFIFHKIDRDRSHSQITSLWKVGKRFTRGGLYVYPNPDRIMSLKCKIKNVFSENIDLSPYQVIKLINPILHGWGNYFGIGNFLRTFSLLDRWIWHRSWRYLHRKFPKTPRSILVSRFYQGVSSPRDRLWDFHATWTKPSVDAERRRADVVWITPLASMVKGVPAHMFRASRDLGNPFVDPTPFDQWNLQIQSYREIFVVDGKGNEFSRLFIRQKGMCPVCSQGLGYLTSSNLEIHNLRPFSENPEVHGNGNLLDKSLVHSWCLVTEHARE</sequence>
<name>A0A060DE86_9BRYO</name>
<dbReference type="Pfam" id="PF00078">
    <property type="entry name" value="RVT_1"/>
    <property type="match status" value="1"/>
</dbReference>
<dbReference type="PROSITE" id="PS50878">
    <property type="entry name" value="RT_POL"/>
    <property type="match status" value="1"/>
</dbReference>
<dbReference type="EMBL" id="KJ817845">
    <property type="protein sequence ID" value="AIB08452.1"/>
    <property type="molecule type" value="Genomic_DNA"/>
</dbReference>
<geneLocation type="mitochondrion" evidence="2"/>
<keyword evidence="2" id="KW-0496">Mitochondrion</keyword>
<dbReference type="AlphaFoldDB" id="A0A060DE86"/>
<gene>
    <name evidence="2" type="primary">ORF622</name>
</gene>
<dbReference type="GeneID" id="19592358"/>
<proteinExistence type="predicted"/>
<evidence type="ECO:0000313" key="2">
    <source>
        <dbReference type="EMBL" id="AIB08452.1"/>
    </source>
</evidence>
<evidence type="ECO:0000259" key="1">
    <source>
        <dbReference type="PROSITE" id="PS50878"/>
    </source>
</evidence>
<dbReference type="InterPro" id="IPR000477">
    <property type="entry name" value="RT_dom"/>
</dbReference>
<dbReference type="RefSeq" id="YP_009040961.1">
    <property type="nucleotide sequence ID" value="NC_024290.1"/>
</dbReference>
<dbReference type="InterPro" id="IPR013597">
    <property type="entry name" value="Mat_intron_G2"/>
</dbReference>
<dbReference type="SUPFAM" id="SSF56672">
    <property type="entry name" value="DNA/RNA polymerases"/>
    <property type="match status" value="1"/>
</dbReference>
<dbReference type="CDD" id="cd01651">
    <property type="entry name" value="RT_G2_intron"/>
    <property type="match status" value="1"/>
</dbReference>
<accession>A0A060DE86</accession>
<protein>
    <submittedName>
        <fullName evidence="2">ORF622</fullName>
    </submittedName>
</protein>
<dbReference type="InterPro" id="IPR043502">
    <property type="entry name" value="DNA/RNA_pol_sf"/>
</dbReference>
<organism evidence="2">
    <name type="scientific">Tetraphis pellucida</name>
    <dbReference type="NCBI Taxonomy" id="37420"/>
    <lineage>
        <taxon>Eukaryota</taxon>
        <taxon>Viridiplantae</taxon>
        <taxon>Streptophyta</taxon>
        <taxon>Embryophyta</taxon>
        <taxon>Bryophyta</taxon>
        <taxon>Bryophytina</taxon>
        <taxon>Tetraphidopsida</taxon>
        <taxon>Tetraphidales</taxon>
        <taxon>Tetraphidaceae</taxon>
        <taxon>Tetraphis</taxon>
    </lineage>
</organism>
<dbReference type="PANTHER" id="PTHR34047">
    <property type="entry name" value="NUCLEAR INTRON MATURASE 1, MITOCHONDRIAL-RELATED"/>
    <property type="match status" value="1"/>
</dbReference>
<dbReference type="InterPro" id="IPR051083">
    <property type="entry name" value="GrpII_Intron_Splice-Mob/Def"/>
</dbReference>